<evidence type="ECO:0008006" key="3">
    <source>
        <dbReference type="Google" id="ProtNLM"/>
    </source>
</evidence>
<evidence type="ECO:0000313" key="1">
    <source>
        <dbReference type="EMBL" id="SBT15703.1"/>
    </source>
</evidence>
<dbReference type="SUPFAM" id="SSF52540">
    <property type="entry name" value="P-loop containing nucleoside triphosphate hydrolases"/>
    <property type="match status" value="1"/>
</dbReference>
<dbReference type="Proteomes" id="UP000092819">
    <property type="component" value="Unassembled WGS sequence"/>
</dbReference>
<proteinExistence type="predicted"/>
<sequence>MKILYIVRGPFGTGKTEFANTISDNVVSCWDYYARYGKNKYDENLKSYADQYCRESVFNLMKDNKKNIAVTNSFSKNSDLDYFYQAAQKHGYEVFSLFMDTKDSTKYKRDAPDDVVLKQIINLKNNVAFHQTF</sequence>
<dbReference type="InterPro" id="IPR027417">
    <property type="entry name" value="P-loop_NTPase"/>
</dbReference>
<gene>
    <name evidence="1" type="ORF">VCE7224_04508</name>
</gene>
<protein>
    <recommendedName>
        <fullName evidence="3">Zeta toxin</fullName>
    </recommendedName>
</protein>
<dbReference type="Gene3D" id="3.40.50.300">
    <property type="entry name" value="P-loop containing nucleotide triphosphate hydrolases"/>
    <property type="match status" value="1"/>
</dbReference>
<dbReference type="RefSeq" id="WP_065677814.1">
    <property type="nucleotide sequence ID" value="NZ_AP025464.1"/>
</dbReference>
<name>A0A1C3JKL7_9VIBR</name>
<dbReference type="EMBL" id="FLQZ01000176">
    <property type="protein sequence ID" value="SBT15703.1"/>
    <property type="molecule type" value="Genomic_DNA"/>
</dbReference>
<reference evidence="2" key="1">
    <citation type="submission" date="2016-06" db="EMBL/GenBank/DDBJ databases">
        <authorList>
            <person name="Rodrigo-Torres L."/>
            <person name="Arahal D.R."/>
        </authorList>
    </citation>
    <scope>NUCLEOTIDE SEQUENCE [LARGE SCALE GENOMIC DNA]</scope>
    <source>
        <strain evidence="2">CECT 7224</strain>
    </source>
</reference>
<organism evidence="1 2">
    <name type="scientific">Vibrio celticus</name>
    <dbReference type="NCBI Taxonomy" id="446372"/>
    <lineage>
        <taxon>Bacteria</taxon>
        <taxon>Pseudomonadati</taxon>
        <taxon>Pseudomonadota</taxon>
        <taxon>Gammaproteobacteria</taxon>
        <taxon>Vibrionales</taxon>
        <taxon>Vibrionaceae</taxon>
        <taxon>Vibrio</taxon>
    </lineage>
</organism>
<keyword evidence="2" id="KW-1185">Reference proteome</keyword>
<evidence type="ECO:0000313" key="2">
    <source>
        <dbReference type="Proteomes" id="UP000092819"/>
    </source>
</evidence>
<dbReference type="AlphaFoldDB" id="A0A1C3JKL7"/>
<accession>A0A1C3JKL7</accession>